<dbReference type="InterPro" id="IPR012337">
    <property type="entry name" value="RNaseH-like_sf"/>
</dbReference>
<dbReference type="Gene3D" id="3.30.420.10">
    <property type="entry name" value="Ribonuclease H-like superfamily/Ribonuclease H"/>
    <property type="match status" value="2"/>
</dbReference>
<protein>
    <submittedName>
        <fullName evidence="2">Protein NYNRIN-like</fullName>
    </submittedName>
</protein>
<dbReference type="PANTHER" id="PTHR48475">
    <property type="entry name" value="RIBONUCLEASE H"/>
    <property type="match status" value="1"/>
</dbReference>
<dbReference type="GO" id="GO:0015074">
    <property type="term" value="P:DNA integration"/>
    <property type="evidence" value="ECO:0007669"/>
    <property type="project" value="InterPro"/>
</dbReference>
<dbReference type="CDD" id="cd09279">
    <property type="entry name" value="RNase_HI_like"/>
    <property type="match status" value="1"/>
</dbReference>
<name>A0A6L2MKQ4_TANCI</name>
<proteinExistence type="predicted"/>
<feature type="domain" description="Integrase catalytic" evidence="1">
    <location>
        <begin position="206"/>
        <end position="365"/>
    </location>
</feature>
<accession>A0A6L2MKQ4</accession>
<dbReference type="GO" id="GO:0003676">
    <property type="term" value="F:nucleic acid binding"/>
    <property type="evidence" value="ECO:0007669"/>
    <property type="project" value="InterPro"/>
</dbReference>
<evidence type="ECO:0000313" key="2">
    <source>
        <dbReference type="EMBL" id="GEU73847.1"/>
    </source>
</evidence>
<reference evidence="2" key="1">
    <citation type="journal article" date="2019" name="Sci. Rep.">
        <title>Draft genome of Tanacetum cinerariifolium, the natural source of mosquito coil.</title>
        <authorList>
            <person name="Yamashiro T."/>
            <person name="Shiraishi A."/>
            <person name="Satake H."/>
            <person name="Nakayama K."/>
        </authorList>
    </citation>
    <scope>NUCLEOTIDE SEQUENCE</scope>
</reference>
<dbReference type="GO" id="GO:0004523">
    <property type="term" value="F:RNA-DNA hybrid ribonuclease activity"/>
    <property type="evidence" value="ECO:0007669"/>
    <property type="project" value="InterPro"/>
</dbReference>
<dbReference type="PANTHER" id="PTHR48475:SF2">
    <property type="entry name" value="RIBONUCLEASE H"/>
    <property type="match status" value="1"/>
</dbReference>
<organism evidence="2">
    <name type="scientific">Tanacetum cinerariifolium</name>
    <name type="common">Dalmatian daisy</name>
    <name type="synonym">Chrysanthemum cinerariifolium</name>
    <dbReference type="NCBI Taxonomy" id="118510"/>
    <lineage>
        <taxon>Eukaryota</taxon>
        <taxon>Viridiplantae</taxon>
        <taxon>Streptophyta</taxon>
        <taxon>Embryophyta</taxon>
        <taxon>Tracheophyta</taxon>
        <taxon>Spermatophyta</taxon>
        <taxon>Magnoliopsida</taxon>
        <taxon>eudicotyledons</taxon>
        <taxon>Gunneridae</taxon>
        <taxon>Pentapetalae</taxon>
        <taxon>asterids</taxon>
        <taxon>campanulids</taxon>
        <taxon>Asterales</taxon>
        <taxon>Asteraceae</taxon>
        <taxon>Asteroideae</taxon>
        <taxon>Anthemideae</taxon>
        <taxon>Anthemidinae</taxon>
        <taxon>Tanacetum</taxon>
    </lineage>
</organism>
<dbReference type="Pfam" id="PF00665">
    <property type="entry name" value="rve"/>
    <property type="match status" value="1"/>
</dbReference>
<dbReference type="EMBL" id="BKCJ010006768">
    <property type="protein sequence ID" value="GEU73847.1"/>
    <property type="molecule type" value="Genomic_DNA"/>
</dbReference>
<dbReference type="SUPFAM" id="SSF53098">
    <property type="entry name" value="Ribonuclease H-like"/>
    <property type="match status" value="2"/>
</dbReference>
<evidence type="ECO:0000259" key="1">
    <source>
        <dbReference type="PROSITE" id="PS50994"/>
    </source>
</evidence>
<dbReference type="AlphaFoldDB" id="A0A6L2MKQ4"/>
<dbReference type="InterPro" id="IPR036397">
    <property type="entry name" value="RNaseH_sf"/>
</dbReference>
<dbReference type="InterPro" id="IPR002156">
    <property type="entry name" value="RNaseH_domain"/>
</dbReference>
<gene>
    <name evidence="2" type="ORF">Tci_045825</name>
</gene>
<dbReference type="InterPro" id="IPR001584">
    <property type="entry name" value="Integrase_cat-core"/>
</dbReference>
<sequence length="403" mass="45341">MGSKHIEVCSLANEEGLEEWTLFTDGASNLKGAGVGLVLIDLAGTEYTYAIRLNFSSTNNETKYEALLARLLIAEKMKVGALNVKVDSMLVACQLNGEFVASNEGMAKYLAKELSVLFRKFSIENVPRNQNQMAGVLSKLASVAFKHLTKEVLVEVLNAKVSVQKVIHVSNAKMHRSAPGKLHNKGNTRRSMQDVCQSTISNGENHAAGPFYQWGLDILGPLSEGPGKLMFIIVAIDYFNKWMEAKPLDKITGKEVKKFDWENIVCRFGLPRVIMTDNETRLVNDPFKSWCKKWKIKQVNTAVAYPQANRLVERANKSLMHGFKARLGRERVGWVDKLPNILWAHRTMLKTNNGKTPFSLTYGSEAVISTRRGMLTYRVIQYSRAQNKEEMRLNLDIRETIAI</sequence>
<dbReference type="Pfam" id="PF13456">
    <property type="entry name" value="RVT_3"/>
    <property type="match status" value="1"/>
</dbReference>
<comment type="caution">
    <text evidence="2">The sequence shown here is derived from an EMBL/GenBank/DDBJ whole genome shotgun (WGS) entry which is preliminary data.</text>
</comment>
<dbReference type="PROSITE" id="PS50994">
    <property type="entry name" value="INTEGRASE"/>
    <property type="match status" value="1"/>
</dbReference>